<dbReference type="Gene3D" id="3.40.50.2300">
    <property type="match status" value="1"/>
</dbReference>
<dbReference type="InterPro" id="IPR002197">
    <property type="entry name" value="HTH_Fis"/>
</dbReference>
<dbReference type="GO" id="GO:0000156">
    <property type="term" value="F:phosphorelay response regulator activity"/>
    <property type="evidence" value="ECO:0007669"/>
    <property type="project" value="InterPro"/>
</dbReference>
<evidence type="ECO:0000256" key="4">
    <source>
        <dbReference type="ARBA" id="ARBA00023163"/>
    </source>
</evidence>
<dbReference type="SUPFAM" id="SSF52540">
    <property type="entry name" value="P-loop containing nucleoside triphosphate hydrolases"/>
    <property type="match status" value="1"/>
</dbReference>
<dbReference type="InterPro" id="IPR025662">
    <property type="entry name" value="Sigma_54_int_dom_ATP-bd_1"/>
</dbReference>
<dbReference type="GO" id="GO:0043565">
    <property type="term" value="F:sequence-specific DNA binding"/>
    <property type="evidence" value="ECO:0007669"/>
    <property type="project" value="InterPro"/>
</dbReference>
<dbReference type="SUPFAM" id="SSF46689">
    <property type="entry name" value="Homeodomain-like"/>
    <property type="match status" value="1"/>
</dbReference>
<evidence type="ECO:0000259" key="5">
    <source>
        <dbReference type="PROSITE" id="PS50045"/>
    </source>
</evidence>
<evidence type="ECO:0000313" key="6">
    <source>
        <dbReference type="EMBL" id="EFC98463.1"/>
    </source>
</evidence>
<dbReference type="Pfam" id="PF00158">
    <property type="entry name" value="Sigma54_activat"/>
    <property type="match status" value="1"/>
</dbReference>
<sequence length="627" mass="71047">IWNIFDFFIDFFIYPHYNMFNIETFQKEVHMENRKIRILGIAPYEGMKTIMQNIAKTREDLELDVYVGDLNTGVEIARRNFHSDYDVIISRGGTAQLIGQATSIPVIEVTLSVYDILRAIKLAENYADRYAIVGFPSITSCAHLLCDLLQYQIDIFTIHNAEEVEEKLHTLKKNGYRMILCDMIGSTIARRLGLNAILITSGSESISSAFDQAVKLSSSYASLKDENQFLSDMIHGSGYETVVLHADGTVFFSTLEGQNKDEFSVLLKREVPAILAEGSHKFFKTLDGSLYSFEAKKILFHQEPFAVFYFSKSSIPIATSKYGIQYTNRQEAEDHFFNSFFSITSDSTDLRTVVDHLSQSTVPVMIFGEEGSGKEQIMRMIYSQSTRKNNPLITVNCALLNDKSWNFLTNHYNSPFNDNGNTIFLSNLPSLPESRRKHLLSVLVDMDVCKRNRIIFSCVCGHGHLMTAEALEYVNTLACVTLYVPPLRDRADEIPTLASLYLNALNTESANQIIGFEQEALKLLQSYDWPCNYMQFKRILNELSLITTTPYIRTEHVASLLEKEKHNIAPVSSSPASRGLNFNRPLEEINRDIAALILKECSGNQSEAAKRLGISRTTLWRMLKNGI</sequence>
<keyword evidence="3" id="KW-0805">Transcription regulation</keyword>
<keyword evidence="4" id="KW-0804">Transcription</keyword>
<name>D3AI96_9FIRM</name>
<dbReference type="InterPro" id="IPR002078">
    <property type="entry name" value="Sigma_54_int"/>
</dbReference>
<dbReference type="PROSITE" id="PS50045">
    <property type="entry name" value="SIGMA54_INTERACT_4"/>
    <property type="match status" value="1"/>
</dbReference>
<evidence type="ECO:0000256" key="1">
    <source>
        <dbReference type="ARBA" id="ARBA00022741"/>
    </source>
</evidence>
<accession>D3AI96</accession>
<dbReference type="EMBL" id="ACIO01000273">
    <property type="protein sequence ID" value="EFC98463.1"/>
    <property type="molecule type" value="Genomic_DNA"/>
</dbReference>
<keyword evidence="2" id="KW-0067">ATP-binding</keyword>
<dbReference type="Gene3D" id="3.40.50.10660">
    <property type="entry name" value="PrpR receptor domain-like"/>
    <property type="match status" value="1"/>
</dbReference>
<dbReference type="Proteomes" id="UP000004968">
    <property type="component" value="Unassembled WGS sequence"/>
</dbReference>
<dbReference type="Pfam" id="PF25601">
    <property type="entry name" value="AAA_lid_14"/>
    <property type="match status" value="1"/>
</dbReference>
<dbReference type="GO" id="GO:0005524">
    <property type="term" value="F:ATP binding"/>
    <property type="evidence" value="ECO:0007669"/>
    <property type="project" value="UniProtKB-KW"/>
</dbReference>
<dbReference type="SUPFAM" id="SSF159800">
    <property type="entry name" value="PrpR receptor domain-like"/>
    <property type="match status" value="1"/>
</dbReference>
<feature type="domain" description="Sigma-54 factor interaction" evidence="5">
    <location>
        <begin position="340"/>
        <end position="545"/>
    </location>
</feature>
<protein>
    <submittedName>
        <fullName evidence="6">Transcriptional regulator, Fis family</fullName>
    </submittedName>
</protein>
<proteinExistence type="predicted"/>
<dbReference type="Pfam" id="PF06506">
    <property type="entry name" value="PrpR_N"/>
    <property type="match status" value="1"/>
</dbReference>
<dbReference type="InterPro" id="IPR027417">
    <property type="entry name" value="P-loop_NTPase"/>
</dbReference>
<dbReference type="HOGENOM" id="CLU_435849_0_0_9"/>
<dbReference type="Pfam" id="PF02954">
    <property type="entry name" value="HTH_8"/>
    <property type="match status" value="1"/>
</dbReference>
<dbReference type="GO" id="GO:0006355">
    <property type="term" value="P:regulation of DNA-templated transcription"/>
    <property type="evidence" value="ECO:0007669"/>
    <property type="project" value="InterPro"/>
</dbReference>
<dbReference type="Gene3D" id="1.10.10.60">
    <property type="entry name" value="Homeodomain-like"/>
    <property type="match status" value="1"/>
</dbReference>
<comment type="caution">
    <text evidence="6">The sequence shown here is derived from an EMBL/GenBank/DDBJ whole genome shotgun (WGS) entry which is preliminary data.</text>
</comment>
<organism evidence="6 7">
    <name type="scientific">Hungatella hathewayi DSM 13479</name>
    <dbReference type="NCBI Taxonomy" id="566550"/>
    <lineage>
        <taxon>Bacteria</taxon>
        <taxon>Bacillati</taxon>
        <taxon>Bacillota</taxon>
        <taxon>Clostridia</taxon>
        <taxon>Lachnospirales</taxon>
        <taxon>Lachnospiraceae</taxon>
        <taxon>Hungatella</taxon>
    </lineage>
</organism>
<feature type="non-terminal residue" evidence="6">
    <location>
        <position position="1"/>
    </location>
</feature>
<dbReference type="PROSITE" id="PS00675">
    <property type="entry name" value="SIGMA54_INTERACT_1"/>
    <property type="match status" value="1"/>
</dbReference>
<dbReference type="InterPro" id="IPR010524">
    <property type="entry name" value="Sig_transdc_resp-reg_PrpR_N"/>
</dbReference>
<reference evidence="6 7" key="1">
    <citation type="submission" date="2010-01" db="EMBL/GenBank/DDBJ databases">
        <authorList>
            <person name="Weinstock G."/>
            <person name="Sodergren E."/>
            <person name="Clifton S."/>
            <person name="Fulton L."/>
            <person name="Fulton B."/>
            <person name="Courtney L."/>
            <person name="Fronick C."/>
            <person name="Harrison M."/>
            <person name="Strong C."/>
            <person name="Farmer C."/>
            <person name="Delahaunty K."/>
            <person name="Markovic C."/>
            <person name="Hall O."/>
            <person name="Minx P."/>
            <person name="Tomlinson C."/>
            <person name="Mitreva M."/>
            <person name="Nelson J."/>
            <person name="Hou S."/>
            <person name="Wollam A."/>
            <person name="Pepin K.H."/>
            <person name="Johnson M."/>
            <person name="Bhonagiri V."/>
            <person name="Nash W.E."/>
            <person name="Warren W."/>
            <person name="Chinwalla A."/>
            <person name="Mardis E.R."/>
            <person name="Wilson R.K."/>
        </authorList>
    </citation>
    <scope>NUCLEOTIDE SEQUENCE [LARGE SCALE GENOMIC DNA]</scope>
    <source>
        <strain evidence="6 7">DSM 13479</strain>
    </source>
</reference>
<dbReference type="Gene3D" id="1.10.8.60">
    <property type="match status" value="1"/>
</dbReference>
<evidence type="ECO:0000256" key="2">
    <source>
        <dbReference type="ARBA" id="ARBA00022840"/>
    </source>
</evidence>
<dbReference type="InterPro" id="IPR009057">
    <property type="entry name" value="Homeodomain-like_sf"/>
</dbReference>
<gene>
    <name evidence="6" type="ORF">CLOSTHATH_03336</name>
</gene>
<evidence type="ECO:0000313" key="7">
    <source>
        <dbReference type="Proteomes" id="UP000004968"/>
    </source>
</evidence>
<dbReference type="AlphaFoldDB" id="D3AI96"/>
<dbReference type="InterPro" id="IPR058031">
    <property type="entry name" value="AAA_lid_NorR"/>
</dbReference>
<keyword evidence="1" id="KW-0547">Nucleotide-binding</keyword>
<dbReference type="Gene3D" id="3.40.50.300">
    <property type="entry name" value="P-loop containing nucleotide triphosphate hydrolases"/>
    <property type="match status" value="1"/>
</dbReference>
<dbReference type="PANTHER" id="PTHR32071">
    <property type="entry name" value="TRANSCRIPTIONAL REGULATORY PROTEIN"/>
    <property type="match status" value="1"/>
</dbReference>
<evidence type="ECO:0000256" key="3">
    <source>
        <dbReference type="ARBA" id="ARBA00023015"/>
    </source>
</evidence>